<keyword evidence="2" id="KW-1185">Reference proteome</keyword>
<reference evidence="1" key="1">
    <citation type="submission" date="2020-10" db="EMBL/GenBank/DDBJ databases">
        <title>Genome Sequence of Monilinia vaccinii-corymbosi Sheds Light on Mummy Berry Disease Infection of Blueberry and Mating Type.</title>
        <authorList>
            <person name="Yow A.G."/>
            <person name="Zhang Y."/>
            <person name="Bansal K."/>
            <person name="Eacker S.M."/>
            <person name="Sullivan S."/>
            <person name="Liachko I."/>
            <person name="Cubeta M.A."/>
            <person name="Rollins J.A."/>
            <person name="Ashrafi H."/>
        </authorList>
    </citation>
    <scope>NUCLEOTIDE SEQUENCE</scope>
    <source>
        <strain evidence="1">RL-1</strain>
    </source>
</reference>
<proteinExistence type="predicted"/>
<protein>
    <submittedName>
        <fullName evidence="1">Uncharacterized protein</fullName>
    </submittedName>
</protein>
<evidence type="ECO:0000313" key="2">
    <source>
        <dbReference type="Proteomes" id="UP000672032"/>
    </source>
</evidence>
<sequence length="27" mass="3195">MLRRIHHAHLIGSKRNFGKGEQENYCV</sequence>
<organism evidence="1 2">
    <name type="scientific">Monilinia vaccinii-corymbosi</name>
    <dbReference type="NCBI Taxonomy" id="61207"/>
    <lineage>
        <taxon>Eukaryota</taxon>
        <taxon>Fungi</taxon>
        <taxon>Dikarya</taxon>
        <taxon>Ascomycota</taxon>
        <taxon>Pezizomycotina</taxon>
        <taxon>Leotiomycetes</taxon>
        <taxon>Helotiales</taxon>
        <taxon>Sclerotiniaceae</taxon>
        <taxon>Monilinia</taxon>
    </lineage>
</organism>
<dbReference type="Proteomes" id="UP000672032">
    <property type="component" value="Chromosome 8"/>
</dbReference>
<dbReference type="EMBL" id="CP063412">
    <property type="protein sequence ID" value="QSZ37089.1"/>
    <property type="molecule type" value="Genomic_DNA"/>
</dbReference>
<accession>A0A8A3PQB4</accession>
<evidence type="ECO:0000313" key="1">
    <source>
        <dbReference type="EMBL" id="QSZ37089.1"/>
    </source>
</evidence>
<name>A0A8A3PQB4_9HELO</name>
<dbReference type="AlphaFoldDB" id="A0A8A3PQB4"/>
<gene>
    <name evidence="1" type="ORF">DSL72_009181</name>
</gene>